<evidence type="ECO:0000256" key="1">
    <source>
        <dbReference type="ARBA" id="ARBA00023125"/>
    </source>
</evidence>
<dbReference type="InterPro" id="IPR050109">
    <property type="entry name" value="HTH-type_TetR-like_transc_reg"/>
</dbReference>
<feature type="DNA-binding region" description="H-T-H motif" evidence="2">
    <location>
        <begin position="28"/>
        <end position="47"/>
    </location>
</feature>
<name>A0A344U9H9_9ACTN</name>
<protein>
    <submittedName>
        <fullName evidence="4">TetR/AcrR family transcriptional regulator</fullName>
    </submittedName>
</protein>
<dbReference type="PRINTS" id="PR00455">
    <property type="entry name" value="HTHTETR"/>
</dbReference>
<dbReference type="OrthoDB" id="6929199at2"/>
<dbReference type="InterPro" id="IPR041583">
    <property type="entry name" value="TetR_C_31"/>
</dbReference>
<feature type="domain" description="HTH tetR-type" evidence="3">
    <location>
        <begin position="5"/>
        <end position="65"/>
    </location>
</feature>
<organism evidence="4 5">
    <name type="scientific">Streptomyces globosus</name>
    <dbReference type="NCBI Taxonomy" id="68209"/>
    <lineage>
        <taxon>Bacteria</taxon>
        <taxon>Bacillati</taxon>
        <taxon>Actinomycetota</taxon>
        <taxon>Actinomycetes</taxon>
        <taxon>Kitasatosporales</taxon>
        <taxon>Streptomycetaceae</taxon>
        <taxon>Streptomyces</taxon>
    </lineage>
</organism>
<dbReference type="PROSITE" id="PS50977">
    <property type="entry name" value="HTH_TETR_2"/>
    <property type="match status" value="1"/>
</dbReference>
<evidence type="ECO:0000313" key="4">
    <source>
        <dbReference type="EMBL" id="AXE27550.1"/>
    </source>
</evidence>
<dbReference type="GO" id="GO:0003700">
    <property type="term" value="F:DNA-binding transcription factor activity"/>
    <property type="evidence" value="ECO:0007669"/>
    <property type="project" value="TreeGrafter"/>
</dbReference>
<dbReference type="InterPro" id="IPR001647">
    <property type="entry name" value="HTH_TetR"/>
</dbReference>
<gene>
    <name evidence="4" type="ORF">C0216_16430</name>
</gene>
<evidence type="ECO:0000256" key="2">
    <source>
        <dbReference type="PROSITE-ProRule" id="PRU00335"/>
    </source>
</evidence>
<dbReference type="Pfam" id="PF00440">
    <property type="entry name" value="TetR_N"/>
    <property type="match status" value="1"/>
</dbReference>
<dbReference type="Pfam" id="PF17940">
    <property type="entry name" value="TetR_C_31"/>
    <property type="match status" value="1"/>
</dbReference>
<keyword evidence="1 2" id="KW-0238">DNA-binding</keyword>
<dbReference type="InterPro" id="IPR009057">
    <property type="entry name" value="Homeodomain-like_sf"/>
</dbReference>
<dbReference type="Proteomes" id="UP000252004">
    <property type="component" value="Chromosome"/>
</dbReference>
<evidence type="ECO:0000313" key="5">
    <source>
        <dbReference type="Proteomes" id="UP000252004"/>
    </source>
</evidence>
<dbReference type="GO" id="GO:0000976">
    <property type="term" value="F:transcription cis-regulatory region binding"/>
    <property type="evidence" value="ECO:0007669"/>
    <property type="project" value="TreeGrafter"/>
</dbReference>
<dbReference type="SUPFAM" id="SSF46689">
    <property type="entry name" value="Homeodomain-like"/>
    <property type="match status" value="1"/>
</dbReference>
<dbReference type="AlphaFoldDB" id="A0A344U9H9"/>
<dbReference type="EMBL" id="CP030862">
    <property type="protein sequence ID" value="AXE27550.1"/>
    <property type="molecule type" value="Genomic_DNA"/>
</dbReference>
<dbReference type="KEGG" id="sgz:C0216_16430"/>
<dbReference type="RefSeq" id="WP_114058713.1">
    <property type="nucleotide sequence ID" value="NZ_CP030862.1"/>
</dbReference>
<dbReference type="InterPro" id="IPR036271">
    <property type="entry name" value="Tet_transcr_reg_TetR-rel_C_sf"/>
</dbReference>
<accession>A0A344U9H9</accession>
<proteinExistence type="predicted"/>
<dbReference type="SUPFAM" id="SSF48498">
    <property type="entry name" value="Tetracyclin repressor-like, C-terminal domain"/>
    <property type="match status" value="1"/>
</dbReference>
<sequence>MEKAADTRQRIIDAVLRIIGAEGIAALSNRRIAKEAQVSLGSVTYHFTTQHELLRESLLHFVAQETQHFTELAENCARADGLDIPGAAEMVETVAGGTTFDSRHIAPFELYIQAGRDERLRAAAAECFAAYDSLARGILRRLGLPDPDRLAGAVVALVFGQQLRRLATGSPAEDLVDTLLLLTGAAAGAGPAPCGAACRPPSGNRPG</sequence>
<dbReference type="Gene3D" id="1.10.357.10">
    <property type="entry name" value="Tetracycline Repressor, domain 2"/>
    <property type="match status" value="1"/>
</dbReference>
<dbReference type="PANTHER" id="PTHR30055:SF231">
    <property type="entry name" value="TRANSCRIPTIONAL REGULATORY PROTEIN (PROBABLY DEOR-FAMILY)-RELATED"/>
    <property type="match status" value="1"/>
</dbReference>
<dbReference type="PANTHER" id="PTHR30055">
    <property type="entry name" value="HTH-TYPE TRANSCRIPTIONAL REGULATOR RUTR"/>
    <property type="match status" value="1"/>
</dbReference>
<keyword evidence="5" id="KW-1185">Reference proteome</keyword>
<reference evidence="4 5" key="1">
    <citation type="submission" date="2018-01" db="EMBL/GenBank/DDBJ databases">
        <title>Draft genome Sequence of streptomyces globosus LZH-48.</title>
        <authorList>
            <person name="Ran K."/>
            <person name="Li Z."/>
            <person name="Wei S."/>
            <person name="Dong R."/>
        </authorList>
    </citation>
    <scope>NUCLEOTIDE SEQUENCE [LARGE SCALE GENOMIC DNA]</scope>
    <source>
        <strain evidence="4 5">LZH-48</strain>
    </source>
</reference>
<evidence type="ECO:0000259" key="3">
    <source>
        <dbReference type="PROSITE" id="PS50977"/>
    </source>
</evidence>